<proteinExistence type="inferred from homology"/>
<dbReference type="SUPFAM" id="SSF54762">
    <property type="entry name" value="Signal recognition particle alu RNA binding heterodimer, SRP9/14"/>
    <property type="match status" value="1"/>
</dbReference>
<evidence type="ECO:0000313" key="10">
    <source>
        <dbReference type="Proteomes" id="UP000698800"/>
    </source>
</evidence>
<dbReference type="GO" id="GO:0005786">
    <property type="term" value="C:signal recognition particle, endoplasmic reticulum targeting"/>
    <property type="evidence" value="ECO:0007669"/>
    <property type="project" value="UniProtKB-UniRule"/>
</dbReference>
<evidence type="ECO:0000256" key="6">
    <source>
        <dbReference type="ARBA" id="ARBA00023274"/>
    </source>
</evidence>
<comment type="function">
    <text evidence="7">Component of the signal recognition particle (SRP) complex, a ribonucleoprotein complex that mediates the cotranslational targeting of secretory and membrane proteins to the endoplasmic reticulum (ER).</text>
</comment>
<gene>
    <name evidence="9" type="ORF">FGG08_003460</name>
</gene>
<sequence>MLGNHLSNEDFFVQLSTLFDSRRENGHGSVFLTQKRLTTIPPAKPQGPTDVLADLRPSDPQPILVRATNGKSKASRADKTKLSTVVEPDAQEAFFSRYAEVCKAGMGALKKRDRSARKKAKAKKRKAGAEGEKRG</sequence>
<evidence type="ECO:0000256" key="7">
    <source>
        <dbReference type="RuleBase" id="RU368100"/>
    </source>
</evidence>
<evidence type="ECO:0000256" key="8">
    <source>
        <dbReference type="SAM" id="MobiDB-lite"/>
    </source>
</evidence>
<dbReference type="PANTHER" id="PTHR12013">
    <property type="entry name" value="SIGNAL RECOGNITION PARTICLE 14 KD PROTEIN"/>
    <property type="match status" value="1"/>
</dbReference>
<dbReference type="InterPro" id="IPR003210">
    <property type="entry name" value="Signal_recog_particle_SRP14"/>
</dbReference>
<accession>A0A9P8KY21</accession>
<dbReference type="InterPro" id="IPR009018">
    <property type="entry name" value="Signal_recog_particle_SRP9/14"/>
</dbReference>
<keyword evidence="10" id="KW-1185">Reference proteome</keyword>
<comment type="caution">
    <text evidence="9">The sequence shown here is derived from an EMBL/GenBank/DDBJ whole genome shotgun (WGS) entry which is preliminary data.</text>
</comment>
<feature type="compositionally biased region" description="Basic residues" evidence="8">
    <location>
        <begin position="109"/>
        <end position="126"/>
    </location>
</feature>
<evidence type="ECO:0000256" key="2">
    <source>
        <dbReference type="ARBA" id="ARBA00010349"/>
    </source>
</evidence>
<dbReference type="EMBL" id="JAGHQL010000061">
    <property type="protein sequence ID" value="KAH0542080.1"/>
    <property type="molecule type" value="Genomic_DNA"/>
</dbReference>
<keyword evidence="6 7" id="KW-0687">Ribonucleoprotein</keyword>
<reference evidence="9" key="1">
    <citation type="submission" date="2021-03" db="EMBL/GenBank/DDBJ databases">
        <title>Comparative genomics and phylogenomic investigation of the class Geoglossomycetes provide insights into ecological specialization and systematics.</title>
        <authorList>
            <person name="Melie T."/>
            <person name="Pirro S."/>
            <person name="Miller A.N."/>
            <person name="Quandt A."/>
        </authorList>
    </citation>
    <scope>NUCLEOTIDE SEQUENCE</scope>
    <source>
        <strain evidence="9">GBOQ0MN5Z8</strain>
    </source>
</reference>
<organism evidence="9 10">
    <name type="scientific">Glutinoglossum americanum</name>
    <dbReference type="NCBI Taxonomy" id="1670608"/>
    <lineage>
        <taxon>Eukaryota</taxon>
        <taxon>Fungi</taxon>
        <taxon>Dikarya</taxon>
        <taxon>Ascomycota</taxon>
        <taxon>Pezizomycotina</taxon>
        <taxon>Geoglossomycetes</taxon>
        <taxon>Geoglossales</taxon>
        <taxon>Geoglossaceae</taxon>
        <taxon>Glutinoglossum</taxon>
    </lineage>
</organism>
<dbReference type="Pfam" id="PF02290">
    <property type="entry name" value="SRP14"/>
    <property type="match status" value="1"/>
</dbReference>
<dbReference type="GO" id="GO:0008312">
    <property type="term" value="F:7S RNA binding"/>
    <property type="evidence" value="ECO:0007669"/>
    <property type="project" value="UniProtKB-UniRule"/>
</dbReference>
<name>A0A9P8KY21_9PEZI</name>
<dbReference type="GO" id="GO:0006614">
    <property type="term" value="P:SRP-dependent cotranslational protein targeting to membrane"/>
    <property type="evidence" value="ECO:0007669"/>
    <property type="project" value="UniProtKB-UniRule"/>
</dbReference>
<dbReference type="OrthoDB" id="19209at2759"/>
<evidence type="ECO:0000256" key="3">
    <source>
        <dbReference type="ARBA" id="ARBA00022490"/>
    </source>
</evidence>
<dbReference type="Proteomes" id="UP000698800">
    <property type="component" value="Unassembled WGS sequence"/>
</dbReference>
<keyword evidence="4 7" id="KW-0694">RNA-binding</keyword>
<comment type="similarity">
    <text evidence="2 7">Belongs to the SRP14 family.</text>
</comment>
<evidence type="ECO:0000256" key="5">
    <source>
        <dbReference type="ARBA" id="ARBA00023135"/>
    </source>
</evidence>
<evidence type="ECO:0000256" key="1">
    <source>
        <dbReference type="ARBA" id="ARBA00004496"/>
    </source>
</evidence>
<keyword evidence="5 7" id="KW-0733">Signal recognition particle</keyword>
<evidence type="ECO:0000256" key="4">
    <source>
        <dbReference type="ARBA" id="ARBA00022884"/>
    </source>
</evidence>
<comment type="subcellular location">
    <subcellularLocation>
        <location evidence="1 7">Cytoplasm</location>
    </subcellularLocation>
</comment>
<dbReference type="Gene3D" id="3.30.720.10">
    <property type="entry name" value="Signal recognition particle alu RNA binding heterodimer, srp9/1"/>
    <property type="match status" value="1"/>
</dbReference>
<comment type="subunit">
    <text evidence="7">Component of a fungal signal recognition particle (SRP) complex that consists of a 7SL RNA molecule (scR1) and at least six protein subunits: SRP72, SRP68, SRP54, SEC65, SRP21 and SRP14.</text>
</comment>
<evidence type="ECO:0000313" key="9">
    <source>
        <dbReference type="EMBL" id="KAH0542080.1"/>
    </source>
</evidence>
<dbReference type="AlphaFoldDB" id="A0A9P8KY21"/>
<feature type="region of interest" description="Disordered" evidence="8">
    <location>
        <begin position="107"/>
        <end position="135"/>
    </location>
</feature>
<dbReference type="GO" id="GO:0030942">
    <property type="term" value="F:endoplasmic reticulum signal peptide binding"/>
    <property type="evidence" value="ECO:0007669"/>
    <property type="project" value="UniProtKB-UniRule"/>
</dbReference>
<protein>
    <recommendedName>
        <fullName evidence="7">Signal recognition particle subunit SRP14</fullName>
    </recommendedName>
    <alternativeName>
        <fullName evidence="7">Signal recognition particle 14 kDa protein</fullName>
    </alternativeName>
</protein>
<keyword evidence="3 7" id="KW-0963">Cytoplasm</keyword>